<proteinExistence type="predicted"/>
<protein>
    <submittedName>
        <fullName evidence="1">Uncharacterized protein</fullName>
    </submittedName>
</protein>
<organism evidence="1">
    <name type="scientific">marine metagenome</name>
    <dbReference type="NCBI Taxonomy" id="408172"/>
    <lineage>
        <taxon>unclassified sequences</taxon>
        <taxon>metagenomes</taxon>
        <taxon>ecological metagenomes</taxon>
    </lineage>
</organism>
<reference evidence="1" key="1">
    <citation type="submission" date="2018-05" db="EMBL/GenBank/DDBJ databases">
        <authorList>
            <person name="Lanie J.A."/>
            <person name="Ng W.-L."/>
            <person name="Kazmierczak K.M."/>
            <person name="Andrzejewski T.M."/>
            <person name="Davidsen T.M."/>
            <person name="Wayne K.J."/>
            <person name="Tettelin H."/>
            <person name="Glass J.I."/>
            <person name="Rusch D."/>
            <person name="Podicherti R."/>
            <person name="Tsui H.-C.T."/>
            <person name="Winkler M.E."/>
        </authorList>
    </citation>
    <scope>NUCLEOTIDE SEQUENCE</scope>
</reference>
<dbReference type="AlphaFoldDB" id="A0A383CXV4"/>
<gene>
    <name evidence="1" type="ORF">METZ01_LOCUS490020</name>
</gene>
<name>A0A383CXV4_9ZZZZ</name>
<evidence type="ECO:0000313" key="1">
    <source>
        <dbReference type="EMBL" id="SVE37166.1"/>
    </source>
</evidence>
<dbReference type="EMBL" id="UINC01212717">
    <property type="protein sequence ID" value="SVE37166.1"/>
    <property type="molecule type" value="Genomic_DNA"/>
</dbReference>
<accession>A0A383CXV4</accession>
<sequence length="56" mass="6555">MHLEEGLKFICTNFQAGSSKNDWVIDISVRNVIIGHTFKNNYFGDLPKWEFNRPII</sequence>